<dbReference type="AlphaFoldDB" id="A0A371ESB7"/>
<dbReference type="EMBL" id="QJKJ01012325">
    <property type="protein sequence ID" value="RDX68941.1"/>
    <property type="molecule type" value="Genomic_DNA"/>
</dbReference>
<proteinExistence type="predicted"/>
<evidence type="ECO:0000313" key="2">
    <source>
        <dbReference type="Proteomes" id="UP000257109"/>
    </source>
</evidence>
<sequence>MYFRGAPHDLCPTLQETKSDQLENVGAIVWKITISARTESRALCTVGIWTYTECTSRISRLPTAESAISSTAFPTAAVVENSTARKFSISRGLDEATRSQQFGVSAICKLQ</sequence>
<gene>
    <name evidence="1" type="ORF">CR513_52010</name>
</gene>
<reference evidence="1" key="1">
    <citation type="submission" date="2018-05" db="EMBL/GenBank/DDBJ databases">
        <title>Draft genome of Mucuna pruriens seed.</title>
        <authorList>
            <person name="Nnadi N.E."/>
            <person name="Vos R."/>
            <person name="Hasami M.H."/>
            <person name="Devisetty U.K."/>
            <person name="Aguiy J.C."/>
        </authorList>
    </citation>
    <scope>NUCLEOTIDE SEQUENCE [LARGE SCALE GENOMIC DNA]</scope>
    <source>
        <strain evidence="1">JCA_2017</strain>
    </source>
</reference>
<evidence type="ECO:0000313" key="1">
    <source>
        <dbReference type="EMBL" id="RDX68941.1"/>
    </source>
</evidence>
<accession>A0A371ESB7</accession>
<dbReference type="Proteomes" id="UP000257109">
    <property type="component" value="Unassembled WGS sequence"/>
</dbReference>
<organism evidence="1 2">
    <name type="scientific">Mucuna pruriens</name>
    <name type="common">Velvet bean</name>
    <name type="synonym">Dolichos pruriens</name>
    <dbReference type="NCBI Taxonomy" id="157652"/>
    <lineage>
        <taxon>Eukaryota</taxon>
        <taxon>Viridiplantae</taxon>
        <taxon>Streptophyta</taxon>
        <taxon>Embryophyta</taxon>
        <taxon>Tracheophyta</taxon>
        <taxon>Spermatophyta</taxon>
        <taxon>Magnoliopsida</taxon>
        <taxon>eudicotyledons</taxon>
        <taxon>Gunneridae</taxon>
        <taxon>Pentapetalae</taxon>
        <taxon>rosids</taxon>
        <taxon>fabids</taxon>
        <taxon>Fabales</taxon>
        <taxon>Fabaceae</taxon>
        <taxon>Papilionoideae</taxon>
        <taxon>50 kb inversion clade</taxon>
        <taxon>NPAAA clade</taxon>
        <taxon>indigoferoid/millettioid clade</taxon>
        <taxon>Phaseoleae</taxon>
        <taxon>Mucuna</taxon>
    </lineage>
</organism>
<protein>
    <submittedName>
        <fullName evidence="1">Uncharacterized protein</fullName>
    </submittedName>
</protein>
<feature type="non-terminal residue" evidence="1">
    <location>
        <position position="1"/>
    </location>
</feature>
<name>A0A371ESB7_MUCPR</name>
<keyword evidence="2" id="KW-1185">Reference proteome</keyword>
<comment type="caution">
    <text evidence="1">The sequence shown here is derived from an EMBL/GenBank/DDBJ whole genome shotgun (WGS) entry which is preliminary data.</text>
</comment>